<evidence type="ECO:0000313" key="10">
    <source>
        <dbReference type="Proteomes" id="UP000726737"/>
    </source>
</evidence>
<dbReference type="GO" id="GO:0004057">
    <property type="term" value="F:arginyl-tRNA--protein transferase activity"/>
    <property type="evidence" value="ECO:0007669"/>
    <property type="project" value="UniProtKB-EC"/>
</dbReference>
<name>A0A9P6U0R8_9FUNG</name>
<evidence type="ECO:0000256" key="5">
    <source>
        <dbReference type="PIRNR" id="PIRNR037207"/>
    </source>
</evidence>
<keyword evidence="10" id="KW-1185">Reference proteome</keyword>
<dbReference type="EC" id="2.3.2.8" evidence="5"/>
<dbReference type="InterPro" id="IPR007471">
    <property type="entry name" value="N-end_Aminoacyl_Trfase_N"/>
</dbReference>
<evidence type="ECO:0000259" key="7">
    <source>
        <dbReference type="Pfam" id="PF04376"/>
    </source>
</evidence>
<feature type="compositionally biased region" description="Basic and acidic residues" evidence="6">
    <location>
        <begin position="111"/>
        <end position="123"/>
    </location>
</feature>
<accession>A0A9P6U0R8</accession>
<dbReference type="EMBL" id="JAAAJA010000409">
    <property type="protein sequence ID" value="KAG0254289.1"/>
    <property type="molecule type" value="Genomic_DNA"/>
</dbReference>
<evidence type="ECO:0000256" key="3">
    <source>
        <dbReference type="ARBA" id="ARBA00022786"/>
    </source>
</evidence>
<evidence type="ECO:0000259" key="8">
    <source>
        <dbReference type="Pfam" id="PF04377"/>
    </source>
</evidence>
<feature type="domain" description="N-end aminoacyl transferase N-terminal" evidence="7">
    <location>
        <begin position="17"/>
        <end position="87"/>
    </location>
</feature>
<dbReference type="InterPro" id="IPR017137">
    <property type="entry name" value="Arg-tRNA-P_Trfase_1_euk"/>
</dbReference>
<evidence type="ECO:0000256" key="2">
    <source>
        <dbReference type="ARBA" id="ARBA00022679"/>
    </source>
</evidence>
<evidence type="ECO:0000256" key="4">
    <source>
        <dbReference type="ARBA" id="ARBA00023315"/>
    </source>
</evidence>
<dbReference type="GO" id="GO:0005737">
    <property type="term" value="C:cytoplasm"/>
    <property type="evidence" value="ECO:0007669"/>
    <property type="project" value="TreeGrafter"/>
</dbReference>
<dbReference type="Pfam" id="PF04377">
    <property type="entry name" value="ATE_C"/>
    <property type="match status" value="1"/>
</dbReference>
<proteinExistence type="inferred from homology"/>
<gene>
    <name evidence="9" type="primary">ATE1_2</name>
    <name evidence="9" type="ORF">BG011_005837</name>
</gene>
<dbReference type="InterPro" id="IPR030700">
    <property type="entry name" value="N-end_Aminoacyl_Trfase"/>
</dbReference>
<dbReference type="PIRSF" id="PIRSF037207">
    <property type="entry name" value="ATE1_euk"/>
    <property type="match status" value="1"/>
</dbReference>
<feature type="domain" description="N-end rule aminoacyl transferase C-terminal" evidence="8">
    <location>
        <begin position="190"/>
        <end position="334"/>
    </location>
</feature>
<feature type="region of interest" description="Disordered" evidence="6">
    <location>
        <begin position="111"/>
        <end position="152"/>
    </location>
</feature>
<dbReference type="OrthoDB" id="74183at2759"/>
<organism evidence="9 10">
    <name type="scientific">Mortierella polycephala</name>
    <dbReference type="NCBI Taxonomy" id="41804"/>
    <lineage>
        <taxon>Eukaryota</taxon>
        <taxon>Fungi</taxon>
        <taxon>Fungi incertae sedis</taxon>
        <taxon>Mucoromycota</taxon>
        <taxon>Mortierellomycotina</taxon>
        <taxon>Mortierellomycetes</taxon>
        <taxon>Mortierellales</taxon>
        <taxon>Mortierellaceae</taxon>
        <taxon>Mortierella</taxon>
    </lineage>
</organism>
<evidence type="ECO:0000313" key="9">
    <source>
        <dbReference type="EMBL" id="KAG0254289.1"/>
    </source>
</evidence>
<comment type="caution">
    <text evidence="9">The sequence shown here is derived from an EMBL/GenBank/DDBJ whole genome shotgun (WGS) entry which is preliminary data.</text>
</comment>
<keyword evidence="4 5" id="KW-0012">Acyltransferase</keyword>
<comment type="catalytic activity">
    <reaction evidence="5">
        <text>an N-terminal L-alpha-aminoacyl-[protein] + L-arginyl-tRNA(Arg) = an N-terminal L-arginyl-L-aminoacyl-[protein] + tRNA(Arg) + H(+)</text>
        <dbReference type="Rhea" id="RHEA:10208"/>
        <dbReference type="Rhea" id="RHEA-COMP:9658"/>
        <dbReference type="Rhea" id="RHEA-COMP:9673"/>
        <dbReference type="Rhea" id="RHEA-COMP:10636"/>
        <dbReference type="Rhea" id="RHEA-COMP:10638"/>
        <dbReference type="ChEBI" id="CHEBI:15378"/>
        <dbReference type="ChEBI" id="CHEBI:78442"/>
        <dbReference type="ChEBI" id="CHEBI:78513"/>
        <dbReference type="ChEBI" id="CHEBI:78597"/>
        <dbReference type="ChEBI" id="CHEBI:83562"/>
        <dbReference type="EC" id="2.3.2.8"/>
    </reaction>
</comment>
<feature type="region of interest" description="Disordered" evidence="6">
    <location>
        <begin position="387"/>
        <end position="474"/>
    </location>
</feature>
<dbReference type="AlphaFoldDB" id="A0A9P6U0R8"/>
<dbReference type="InterPro" id="IPR007472">
    <property type="entry name" value="N-end_Aminoacyl_Trfase_C"/>
</dbReference>
<comment type="function">
    <text evidence="5">Involved in the post-translational conjugation of arginine to the N-terminal aspartate or glutamate of a protein. This arginylation is required for degradation of the protein via the ubiquitin pathway.</text>
</comment>
<dbReference type="Pfam" id="PF04376">
    <property type="entry name" value="ATE_N"/>
    <property type="match status" value="1"/>
</dbReference>
<keyword evidence="2 5" id="KW-0808">Transferase</keyword>
<comment type="similarity">
    <text evidence="1 5">Belongs to the R-transferase family.</text>
</comment>
<dbReference type="PANTHER" id="PTHR21367">
    <property type="entry name" value="ARGININE-TRNA-PROTEIN TRANSFERASE 1"/>
    <property type="match status" value="1"/>
</dbReference>
<dbReference type="Proteomes" id="UP000726737">
    <property type="component" value="Unassembled WGS sequence"/>
</dbReference>
<reference evidence="9" key="1">
    <citation type="journal article" date="2020" name="Fungal Divers.">
        <title>Resolving the Mortierellaceae phylogeny through synthesis of multi-gene phylogenetics and phylogenomics.</title>
        <authorList>
            <person name="Vandepol N."/>
            <person name="Liber J."/>
            <person name="Desiro A."/>
            <person name="Na H."/>
            <person name="Kennedy M."/>
            <person name="Barry K."/>
            <person name="Grigoriev I.V."/>
            <person name="Miller A.N."/>
            <person name="O'Donnell K."/>
            <person name="Stajich J.E."/>
            <person name="Bonito G."/>
        </authorList>
    </citation>
    <scope>NUCLEOTIDE SEQUENCE</scope>
    <source>
        <strain evidence="9">KOD948</strain>
    </source>
</reference>
<feature type="compositionally biased region" description="Pro residues" evidence="6">
    <location>
        <begin position="454"/>
        <end position="468"/>
    </location>
</feature>
<protein>
    <recommendedName>
        <fullName evidence="5">Arginyl-tRNA--protein transferase 1</fullName>
        <shortName evidence="5">Arginyltransferase 1</shortName>
        <shortName evidence="5">R-transferase 1</shortName>
        <ecNumber evidence="5">2.3.2.8</ecNumber>
    </recommendedName>
    <alternativeName>
        <fullName evidence="5">Arginine-tRNA--protein transferase 1</fullName>
    </alternativeName>
</protein>
<keyword evidence="3 5" id="KW-0833">Ubl conjugation pathway</keyword>
<feature type="compositionally biased region" description="Basic and acidic residues" evidence="6">
    <location>
        <begin position="416"/>
        <end position="430"/>
    </location>
</feature>
<evidence type="ECO:0000256" key="1">
    <source>
        <dbReference type="ARBA" id="ARBA00009991"/>
    </source>
</evidence>
<dbReference type="PANTHER" id="PTHR21367:SF1">
    <property type="entry name" value="ARGINYL-TRNA--PROTEIN TRANSFERASE 1"/>
    <property type="match status" value="1"/>
</dbReference>
<sequence>MSDPYSIIKPVGFTIASCGYCGKENSAHVYGAFAYRLTCKDYQDLLDRGWRRFGLYLYRPNPRDSCCQQYTICLNALEFTPSKGQRRTFTRLNRFIKNQYVPVKISRGSVAREDTNALEEHSPSPEPPHSHSTAHNGARRKSISPPLGRGESTHAGFVQNIHAADMDKMEPGSDWKDFKVVLEPATFSQEKYDLYCAYQTGIHRVAPSTLTRESFDNSTIRTPLITENTTTDQQCSGFVGHGTYHQCYYIDNKLIAVAVLDILPRCVSSDYFYYDPSLSSLSLGKYSTLREIALVQEIKTIPGFETMEYYTMGHYVPAASKTHYKATYQPSVLLDPETYDWVPFEKCKHLLQSKRYFPFRESELFNPRVKGLLITMAVERRAREKARKLSISSISPAPAETSPMDVDSSDIEALDVQERHEDGSSDEEGHKRKRSQHEQLTPSEFLRCRKRPSLTPPPPTSSLPPPGMMNPEDVTDQDLSQLVVFQGDKAMMFTDSDSFKHDKEVSKAMRDYFAAVGPTLASRMLVFAQ</sequence>
<evidence type="ECO:0000256" key="6">
    <source>
        <dbReference type="SAM" id="MobiDB-lite"/>
    </source>
</evidence>